<keyword evidence="2" id="KW-1185">Reference proteome</keyword>
<name>A0ABV8FB76_9ACTN</name>
<organism evidence="1 2">
    <name type="scientific">Streptosporangium jomthongense</name>
    <dbReference type="NCBI Taxonomy" id="1193683"/>
    <lineage>
        <taxon>Bacteria</taxon>
        <taxon>Bacillati</taxon>
        <taxon>Actinomycetota</taxon>
        <taxon>Actinomycetes</taxon>
        <taxon>Streptosporangiales</taxon>
        <taxon>Streptosporangiaceae</taxon>
        <taxon>Streptosporangium</taxon>
    </lineage>
</organism>
<gene>
    <name evidence="1" type="ORF">ACFOYY_32820</name>
</gene>
<proteinExistence type="predicted"/>
<dbReference type="Proteomes" id="UP001595698">
    <property type="component" value="Unassembled WGS sequence"/>
</dbReference>
<comment type="caution">
    <text evidence="1">The sequence shown here is derived from an EMBL/GenBank/DDBJ whole genome shotgun (WGS) entry which is preliminary data.</text>
</comment>
<dbReference type="EMBL" id="JBHSBC010000039">
    <property type="protein sequence ID" value="MFC3984950.1"/>
    <property type="molecule type" value="Genomic_DNA"/>
</dbReference>
<dbReference type="RefSeq" id="WP_386194986.1">
    <property type="nucleotide sequence ID" value="NZ_JBHSBC010000039.1"/>
</dbReference>
<accession>A0ABV8FB76</accession>
<evidence type="ECO:0000313" key="1">
    <source>
        <dbReference type="EMBL" id="MFC3984950.1"/>
    </source>
</evidence>
<reference evidence="2" key="1">
    <citation type="journal article" date="2019" name="Int. J. Syst. Evol. Microbiol.">
        <title>The Global Catalogue of Microorganisms (GCM) 10K type strain sequencing project: providing services to taxonomists for standard genome sequencing and annotation.</title>
        <authorList>
            <consortium name="The Broad Institute Genomics Platform"/>
            <consortium name="The Broad Institute Genome Sequencing Center for Infectious Disease"/>
            <person name="Wu L."/>
            <person name="Ma J."/>
        </authorList>
    </citation>
    <scope>NUCLEOTIDE SEQUENCE [LARGE SCALE GENOMIC DNA]</scope>
    <source>
        <strain evidence="2">TBRC 7912</strain>
    </source>
</reference>
<protein>
    <submittedName>
        <fullName evidence="1">Uncharacterized protein</fullName>
    </submittedName>
</protein>
<sequence>MSDRVKGYLERTGISKNRFVRACVDPMHPERSVYIQWLDALLEGRGPMPELWRLRALATGLGADVEEVKRLAAIQWLDYDVEQVKVGDDVIMVPLRRPVSDATRRRIQKIAEALAEEEL</sequence>
<evidence type="ECO:0000313" key="2">
    <source>
        <dbReference type="Proteomes" id="UP001595698"/>
    </source>
</evidence>